<keyword evidence="1" id="KW-0805">Transcription regulation</keyword>
<dbReference type="InterPro" id="IPR036390">
    <property type="entry name" value="WH_DNA-bd_sf"/>
</dbReference>
<dbReference type="Pfam" id="PF13377">
    <property type="entry name" value="Peripla_BP_3"/>
    <property type="match status" value="1"/>
</dbReference>
<reference evidence="6 7" key="1">
    <citation type="submission" date="2018-10" db="EMBL/GenBank/DDBJ databases">
        <title>Isolation, diversity and antifungal activity of actinobacteria from wheat.</title>
        <authorList>
            <person name="Han C."/>
        </authorList>
    </citation>
    <scope>NUCLEOTIDE SEQUENCE [LARGE SCALE GENOMIC DNA]</scope>
    <source>
        <strain evidence="6 7">NEAU-YY642</strain>
    </source>
</reference>
<dbReference type="PANTHER" id="PTHR30146">
    <property type="entry name" value="LACI-RELATED TRANSCRIPTIONAL REPRESSOR"/>
    <property type="match status" value="1"/>
</dbReference>
<dbReference type="SUPFAM" id="SSF53822">
    <property type="entry name" value="Periplasmic binding protein-like I"/>
    <property type="match status" value="1"/>
</dbReference>
<dbReference type="InterPro" id="IPR018356">
    <property type="entry name" value="Tscrpt_reg_HTH_DeoR_CS"/>
</dbReference>
<dbReference type="PRINTS" id="PR00037">
    <property type="entry name" value="HTHLACR"/>
</dbReference>
<dbReference type="InterPro" id="IPR028082">
    <property type="entry name" value="Peripla_BP_I"/>
</dbReference>
<dbReference type="Gene3D" id="3.40.50.2300">
    <property type="match status" value="2"/>
</dbReference>
<dbReference type="CDD" id="cd06267">
    <property type="entry name" value="PBP1_LacI_sugar_binding-like"/>
    <property type="match status" value="1"/>
</dbReference>
<evidence type="ECO:0000256" key="3">
    <source>
        <dbReference type="ARBA" id="ARBA00023163"/>
    </source>
</evidence>
<name>A0A3M2LR98_9ACTN</name>
<dbReference type="InterPro" id="IPR036388">
    <property type="entry name" value="WH-like_DNA-bd_sf"/>
</dbReference>
<feature type="region of interest" description="Disordered" evidence="4">
    <location>
        <begin position="376"/>
        <end position="397"/>
    </location>
</feature>
<sequence length="397" mass="42060">MLVEQRQELLLRELRASGAVRVAELAARFGVSAGTIRRDLAELAELGRLTKVRGGAILAGPRDEPSATAGQPGRPTPPAEPPAAAPTPEPPPTPAAPAAERTIGLLVPSATYYYPSVVAGVRSVAGRRNTRIVIGLTQYDSPRDIQQIDELCATGAAGLLIASTGGHHLPAPTLERLRATGLPFVLLERRPEDPYEPCEFVVSDHRLGAFNALRQLHGLGHRSVGLYLNETPTAPLIREGYQHAVERLGLDPGAPAINGGRPSPDARGADRRYDAFIDALLANGTRAALVHSDYDAIELLQRLRARGVHTPSEMALIAYDDEIASLAEVPLTAVAPAKRLLGEVAAQLLLDRMDTPPDAGPLATRHVVLHPRLTIRDSCGSRPPAQPAGQLSGGADA</sequence>
<dbReference type="GO" id="GO:0000976">
    <property type="term" value="F:transcription cis-regulatory region binding"/>
    <property type="evidence" value="ECO:0007669"/>
    <property type="project" value="TreeGrafter"/>
</dbReference>
<proteinExistence type="predicted"/>
<feature type="region of interest" description="Disordered" evidence="4">
    <location>
        <begin position="56"/>
        <end position="97"/>
    </location>
</feature>
<dbReference type="SMART" id="SM00420">
    <property type="entry name" value="HTH_DEOR"/>
    <property type="match status" value="1"/>
</dbReference>
<evidence type="ECO:0000259" key="5">
    <source>
        <dbReference type="PROSITE" id="PS51000"/>
    </source>
</evidence>
<keyword evidence="2" id="KW-0238">DNA-binding</keyword>
<dbReference type="AlphaFoldDB" id="A0A3M2LR98"/>
<gene>
    <name evidence="6" type="ORF">EBN88_13715</name>
</gene>
<dbReference type="InterPro" id="IPR046335">
    <property type="entry name" value="LacI/GalR-like_sensor"/>
</dbReference>
<evidence type="ECO:0000313" key="7">
    <source>
        <dbReference type="Proteomes" id="UP000278673"/>
    </source>
</evidence>
<dbReference type="GO" id="GO:0003700">
    <property type="term" value="F:DNA-binding transcription factor activity"/>
    <property type="evidence" value="ECO:0007669"/>
    <property type="project" value="InterPro"/>
</dbReference>
<dbReference type="EMBL" id="RFFJ01000064">
    <property type="protein sequence ID" value="RMI40004.1"/>
    <property type="molecule type" value="Genomic_DNA"/>
</dbReference>
<dbReference type="RefSeq" id="WP_122184148.1">
    <property type="nucleotide sequence ID" value="NZ_RFFJ01000064.1"/>
</dbReference>
<dbReference type="PANTHER" id="PTHR30146:SF155">
    <property type="entry name" value="ALANINE RACEMASE"/>
    <property type="match status" value="1"/>
</dbReference>
<comment type="caution">
    <text evidence="6">The sequence shown here is derived from an EMBL/GenBank/DDBJ whole genome shotgun (WGS) entry which is preliminary data.</text>
</comment>
<evidence type="ECO:0000313" key="6">
    <source>
        <dbReference type="EMBL" id="RMI40004.1"/>
    </source>
</evidence>
<keyword evidence="7" id="KW-1185">Reference proteome</keyword>
<feature type="compositionally biased region" description="Pro residues" evidence="4">
    <location>
        <begin position="74"/>
        <end position="95"/>
    </location>
</feature>
<dbReference type="SUPFAM" id="SSF46785">
    <property type="entry name" value="Winged helix' DNA-binding domain"/>
    <property type="match status" value="1"/>
</dbReference>
<organism evidence="6 7">
    <name type="scientific">Streptomyces triticirhizae</name>
    <dbReference type="NCBI Taxonomy" id="2483353"/>
    <lineage>
        <taxon>Bacteria</taxon>
        <taxon>Bacillati</taxon>
        <taxon>Actinomycetota</taxon>
        <taxon>Actinomycetes</taxon>
        <taxon>Kitasatosporales</taxon>
        <taxon>Streptomycetaceae</taxon>
        <taxon>Streptomyces</taxon>
    </lineage>
</organism>
<dbReference type="Gene3D" id="1.10.10.10">
    <property type="entry name" value="Winged helix-like DNA-binding domain superfamily/Winged helix DNA-binding domain"/>
    <property type="match status" value="1"/>
</dbReference>
<evidence type="ECO:0000256" key="4">
    <source>
        <dbReference type="SAM" id="MobiDB-lite"/>
    </source>
</evidence>
<evidence type="ECO:0000256" key="2">
    <source>
        <dbReference type="ARBA" id="ARBA00023125"/>
    </source>
</evidence>
<feature type="domain" description="HTH deoR-type" evidence="5">
    <location>
        <begin position="3"/>
        <end position="58"/>
    </location>
</feature>
<protein>
    <submittedName>
        <fullName evidence="6">DeoR family transcriptional regulator</fullName>
    </submittedName>
</protein>
<dbReference type="PROSITE" id="PS51000">
    <property type="entry name" value="HTH_DEOR_2"/>
    <property type="match status" value="1"/>
</dbReference>
<accession>A0A3M2LR98</accession>
<dbReference type="Proteomes" id="UP000278673">
    <property type="component" value="Unassembled WGS sequence"/>
</dbReference>
<dbReference type="InterPro" id="IPR001034">
    <property type="entry name" value="DeoR_HTH"/>
</dbReference>
<dbReference type="Pfam" id="PF08220">
    <property type="entry name" value="HTH_DeoR"/>
    <property type="match status" value="1"/>
</dbReference>
<dbReference type="PROSITE" id="PS00894">
    <property type="entry name" value="HTH_DEOR_1"/>
    <property type="match status" value="1"/>
</dbReference>
<evidence type="ECO:0000256" key="1">
    <source>
        <dbReference type="ARBA" id="ARBA00023015"/>
    </source>
</evidence>
<keyword evidence="3" id="KW-0804">Transcription</keyword>